<dbReference type="Gene3D" id="2.60.40.230">
    <property type="entry name" value="Neocarzinostatin-like"/>
    <property type="match status" value="1"/>
</dbReference>
<evidence type="ECO:0000256" key="3">
    <source>
        <dbReference type="ARBA" id="ARBA00023022"/>
    </source>
</evidence>
<proteinExistence type="inferred from homology"/>
<dbReference type="InterPro" id="IPR007331">
    <property type="entry name" value="Htaa"/>
</dbReference>
<sequence length="631" mass="63389">MTTTPTRGSTAPGGLRRALRLLTAYAGAAVLGGTFAVSAAPAASADEVLPLAGGSASWGVKESFRNYVGSPIAHGGYEASDGAALLADGTVDFPTAGGAVSKEDASGDVSFSGTVVFTGHDYGQGPVLEVRVSDPRVVFGGDTATVFADVTSREFGGADPDLPPGGLVEYGEVAVTELTGAEVAVEGEEITFTSTAGTLHADAVEPFAGFYAAGAPMDPLSFTAGIDDVTDPGGPGEPVHDPRVTVAPASDLDPAGDTVTVEGTGFRPGQGVYAALTAAPRSADSYPAHHTGAVWLRGADAPGEDGSFSAELQVTGSYEADGTVHDCARTQCYVAVFNDHTDIANRDQDVWTPVSFTSVEEPTEEPTDPTDGPTDPAEGPLTVHNGRADWGVKESFRDYITGNIARGEITPSDGAGENGDGTFAFTDGSGEVDLSASTADIAFEGTVLFEGHVHDGADPLLSMTVSDPRVTIDGTAGVLYADVTSKPLNGEDTVVYEDVALAGLDLTGVDYALEEGVLSWEPIPATLTAEGVPAFADFYAAGEQLDPVSLTVSVDEEVRVPGGGGDGDGDGGPTPGPGDGDGGGTPGLPNTGVALAGLLTAAAVAVGAGGAAVYAARRRGSAPDGDEESAA</sequence>
<feature type="region of interest" description="Disordered" evidence="6">
    <location>
        <begin position="558"/>
        <end position="591"/>
    </location>
</feature>
<evidence type="ECO:0000256" key="2">
    <source>
        <dbReference type="ARBA" id="ARBA00022529"/>
    </source>
</evidence>
<dbReference type="PROSITE" id="PS51318">
    <property type="entry name" value="TAT"/>
    <property type="match status" value="1"/>
</dbReference>
<name>A0ABX8C2W3_9ACTN</name>
<feature type="domain" description="Htaa" evidence="8">
    <location>
        <begin position="54"/>
        <end position="223"/>
    </location>
</feature>
<protein>
    <submittedName>
        <fullName evidence="9">HtaA domain-containing protein</fullName>
    </submittedName>
</protein>
<keyword evidence="7" id="KW-0812">Transmembrane</keyword>
<dbReference type="RefSeq" id="WP_212641278.1">
    <property type="nucleotide sequence ID" value="NZ_CP074132.1"/>
</dbReference>
<feature type="compositionally biased region" description="Gly residues" evidence="6">
    <location>
        <begin position="561"/>
        <end position="586"/>
    </location>
</feature>
<evidence type="ECO:0000256" key="6">
    <source>
        <dbReference type="SAM" id="MobiDB-lite"/>
    </source>
</evidence>
<dbReference type="InterPro" id="IPR002186">
    <property type="entry name" value="Neocarzinostatin_fam"/>
</dbReference>
<accession>A0ABX8C2W3</accession>
<dbReference type="InterPro" id="IPR006311">
    <property type="entry name" value="TAT_signal"/>
</dbReference>
<evidence type="ECO:0000256" key="7">
    <source>
        <dbReference type="SAM" id="Phobius"/>
    </source>
</evidence>
<keyword evidence="10" id="KW-1185">Reference proteome</keyword>
<dbReference type="EMBL" id="CP074132">
    <property type="protein sequence ID" value="QUX28270.1"/>
    <property type="molecule type" value="Genomic_DNA"/>
</dbReference>
<feature type="compositionally biased region" description="Low complexity" evidence="6">
    <location>
        <begin position="369"/>
        <end position="380"/>
    </location>
</feature>
<keyword evidence="3" id="KW-0044">Antibiotic</keyword>
<feature type="domain" description="Htaa" evidence="8">
    <location>
        <begin position="386"/>
        <end position="551"/>
    </location>
</feature>
<evidence type="ECO:0000313" key="10">
    <source>
        <dbReference type="Proteomes" id="UP000678016"/>
    </source>
</evidence>
<evidence type="ECO:0000256" key="1">
    <source>
        <dbReference type="ARBA" id="ARBA00010648"/>
    </source>
</evidence>
<evidence type="ECO:0000256" key="4">
    <source>
        <dbReference type="ARBA" id="ARBA00023125"/>
    </source>
</evidence>
<organism evidence="9 10">
    <name type="scientific">Nocardiopsis akebiae</name>
    <dbReference type="NCBI Taxonomy" id="2831968"/>
    <lineage>
        <taxon>Bacteria</taxon>
        <taxon>Bacillati</taxon>
        <taxon>Actinomycetota</taxon>
        <taxon>Actinomycetes</taxon>
        <taxon>Streptosporangiales</taxon>
        <taxon>Nocardiopsidaceae</taxon>
        <taxon>Nocardiopsis</taxon>
    </lineage>
</organism>
<evidence type="ECO:0000259" key="8">
    <source>
        <dbReference type="Pfam" id="PF04213"/>
    </source>
</evidence>
<gene>
    <name evidence="9" type="ORF">KGD83_23975</name>
</gene>
<dbReference type="Pfam" id="PF00960">
    <property type="entry name" value="Neocarzinostat"/>
    <property type="match status" value="1"/>
</dbReference>
<dbReference type="Pfam" id="PF04213">
    <property type="entry name" value="HtaA"/>
    <property type="match status" value="2"/>
</dbReference>
<evidence type="ECO:0000313" key="9">
    <source>
        <dbReference type="EMBL" id="QUX28270.1"/>
    </source>
</evidence>
<feature type="transmembrane region" description="Helical" evidence="7">
    <location>
        <begin position="593"/>
        <end position="616"/>
    </location>
</feature>
<keyword evidence="7" id="KW-1133">Transmembrane helix</keyword>
<dbReference type="Proteomes" id="UP000678016">
    <property type="component" value="Chromosome"/>
</dbReference>
<keyword evidence="4" id="KW-0238">DNA-binding</keyword>
<evidence type="ECO:0000256" key="5">
    <source>
        <dbReference type="ARBA" id="ARBA00023157"/>
    </source>
</evidence>
<reference evidence="10" key="1">
    <citation type="submission" date="2021-05" db="EMBL/GenBank/DDBJ databases">
        <title>Direct Submission.</title>
        <authorList>
            <person name="Li K."/>
            <person name="Gao J."/>
        </authorList>
    </citation>
    <scope>NUCLEOTIDE SEQUENCE [LARGE SCALE GENOMIC DNA]</scope>
    <source>
        <strain evidence="10">HDS12</strain>
    </source>
</reference>
<comment type="similarity">
    <text evidence="1">Belongs to the neocarzinostatin family.</text>
</comment>
<keyword evidence="2" id="KW-0929">Antimicrobial</keyword>
<dbReference type="SUPFAM" id="SSF49319">
    <property type="entry name" value="Actinoxanthin-like"/>
    <property type="match status" value="1"/>
</dbReference>
<feature type="region of interest" description="Disordered" evidence="6">
    <location>
        <begin position="357"/>
        <end position="385"/>
    </location>
</feature>
<keyword evidence="7" id="KW-0472">Membrane</keyword>
<dbReference type="InterPro" id="IPR027273">
    <property type="entry name" value="Neocarzinostatin-like"/>
</dbReference>
<keyword evidence="5" id="KW-1015">Disulfide bond</keyword>